<protein>
    <submittedName>
        <fullName evidence="1">Uncharacterized protein</fullName>
    </submittedName>
</protein>
<keyword evidence="2" id="KW-1185">Reference proteome</keyword>
<accession>A0A388JNQ0</accession>
<name>A0A388JNQ0_CHABU</name>
<dbReference type="Proteomes" id="UP000265515">
    <property type="component" value="Unassembled WGS sequence"/>
</dbReference>
<comment type="caution">
    <text evidence="1">The sequence shown here is derived from an EMBL/GenBank/DDBJ whole genome shotgun (WGS) entry which is preliminary data.</text>
</comment>
<evidence type="ECO:0000313" key="2">
    <source>
        <dbReference type="Proteomes" id="UP000265515"/>
    </source>
</evidence>
<reference evidence="1 2" key="1">
    <citation type="journal article" date="2018" name="Cell">
        <title>The Chara Genome: Secondary Complexity and Implications for Plant Terrestrialization.</title>
        <authorList>
            <person name="Nishiyama T."/>
            <person name="Sakayama H."/>
            <person name="Vries J.D."/>
            <person name="Buschmann H."/>
            <person name="Saint-Marcoux D."/>
            <person name="Ullrich K.K."/>
            <person name="Haas F.B."/>
            <person name="Vanderstraeten L."/>
            <person name="Becker D."/>
            <person name="Lang D."/>
            <person name="Vosolsobe S."/>
            <person name="Rombauts S."/>
            <person name="Wilhelmsson P.K.I."/>
            <person name="Janitza P."/>
            <person name="Kern R."/>
            <person name="Heyl A."/>
            <person name="Rumpler F."/>
            <person name="Villalobos L.I.A.C."/>
            <person name="Clay J.M."/>
            <person name="Skokan R."/>
            <person name="Toyoda A."/>
            <person name="Suzuki Y."/>
            <person name="Kagoshima H."/>
            <person name="Schijlen E."/>
            <person name="Tajeshwar N."/>
            <person name="Catarino B."/>
            <person name="Hetherington A.J."/>
            <person name="Saltykova A."/>
            <person name="Bonnot C."/>
            <person name="Breuninger H."/>
            <person name="Symeonidi A."/>
            <person name="Radhakrishnan G.V."/>
            <person name="Van Nieuwerburgh F."/>
            <person name="Deforce D."/>
            <person name="Chang C."/>
            <person name="Karol K.G."/>
            <person name="Hedrich R."/>
            <person name="Ulvskov P."/>
            <person name="Glockner G."/>
            <person name="Delwiche C.F."/>
            <person name="Petrasek J."/>
            <person name="Van de Peer Y."/>
            <person name="Friml J."/>
            <person name="Beilby M."/>
            <person name="Dolan L."/>
            <person name="Kohara Y."/>
            <person name="Sugano S."/>
            <person name="Fujiyama A."/>
            <person name="Delaux P.-M."/>
            <person name="Quint M."/>
            <person name="TheiBen G."/>
            <person name="Hagemann M."/>
            <person name="Harholt J."/>
            <person name="Dunand C."/>
            <person name="Zachgo S."/>
            <person name="Langdale J."/>
            <person name="Maumus F."/>
            <person name="Straeten D.V.D."/>
            <person name="Gould S.B."/>
            <person name="Rensing S.A."/>
        </authorList>
    </citation>
    <scope>NUCLEOTIDE SEQUENCE [LARGE SCALE GENOMIC DNA]</scope>
    <source>
        <strain evidence="1 2">S276</strain>
    </source>
</reference>
<dbReference type="AlphaFoldDB" id="A0A388JNQ0"/>
<dbReference type="Gramene" id="GBG59332">
    <property type="protein sequence ID" value="GBG59332"/>
    <property type="gene ID" value="CBR_g32344"/>
</dbReference>
<proteinExistence type="predicted"/>
<dbReference type="EMBL" id="BFEA01000003">
    <property type="protein sequence ID" value="GBG59332.1"/>
    <property type="molecule type" value="Genomic_DNA"/>
</dbReference>
<sequence>MLYAFLDQADSMTYLQLLHTCQSALITPADSMSAHCVVWFYVGLDASLWRSSSCEAPLIASSKLFK</sequence>
<evidence type="ECO:0000313" key="1">
    <source>
        <dbReference type="EMBL" id="GBG59332.1"/>
    </source>
</evidence>
<gene>
    <name evidence="1" type="ORF">CBR_g32344</name>
</gene>
<organism evidence="1 2">
    <name type="scientific">Chara braunii</name>
    <name type="common">Braun's stonewort</name>
    <dbReference type="NCBI Taxonomy" id="69332"/>
    <lineage>
        <taxon>Eukaryota</taxon>
        <taxon>Viridiplantae</taxon>
        <taxon>Streptophyta</taxon>
        <taxon>Charophyceae</taxon>
        <taxon>Charales</taxon>
        <taxon>Characeae</taxon>
        <taxon>Chara</taxon>
    </lineage>
</organism>